<evidence type="ECO:0000313" key="5">
    <source>
        <dbReference type="EMBL" id="MBM7062019.1"/>
    </source>
</evidence>
<keyword evidence="3" id="KW-0732">Signal</keyword>
<evidence type="ECO:0000256" key="1">
    <source>
        <dbReference type="ARBA" id="ARBA00004196"/>
    </source>
</evidence>
<dbReference type="PANTHER" id="PTHR46847:SF2">
    <property type="entry name" value="ABC TRANSPORTER SUGAR-BINDING PROTEIN"/>
    <property type="match status" value="1"/>
</dbReference>
<dbReference type="SUPFAM" id="SSF53822">
    <property type="entry name" value="Periplasmic binding protein-like I"/>
    <property type="match status" value="1"/>
</dbReference>
<dbReference type="EMBL" id="JAFEUP010000004">
    <property type="protein sequence ID" value="MBM7062019.1"/>
    <property type="molecule type" value="Genomic_DNA"/>
</dbReference>
<evidence type="ECO:0000256" key="3">
    <source>
        <dbReference type="ARBA" id="ARBA00022729"/>
    </source>
</evidence>
<dbReference type="PANTHER" id="PTHR46847">
    <property type="entry name" value="D-ALLOSE-BINDING PERIPLASMIC PROTEIN-RELATED"/>
    <property type="match status" value="1"/>
</dbReference>
<protein>
    <submittedName>
        <fullName evidence="5">ABC transporter substrate-binding protein</fullName>
    </submittedName>
</protein>
<keyword evidence="6" id="KW-1185">Reference proteome</keyword>
<feature type="domain" description="Periplasmic binding protein" evidence="4">
    <location>
        <begin position="31"/>
        <end position="290"/>
    </location>
</feature>
<accession>A0ABS2IG24</accession>
<dbReference type="Proteomes" id="UP000717995">
    <property type="component" value="Unassembled WGS sequence"/>
</dbReference>
<gene>
    <name evidence="5" type="ORF">JQX08_15005</name>
</gene>
<dbReference type="RefSeq" id="WP_205349205.1">
    <property type="nucleotide sequence ID" value="NZ_JAFEUP010000004.1"/>
</dbReference>
<evidence type="ECO:0000313" key="6">
    <source>
        <dbReference type="Proteomes" id="UP000717995"/>
    </source>
</evidence>
<dbReference type="CDD" id="cd06324">
    <property type="entry name" value="PBP1_ABC_sugar_binding-like"/>
    <property type="match status" value="1"/>
</dbReference>
<evidence type="ECO:0000259" key="4">
    <source>
        <dbReference type="Pfam" id="PF13407"/>
    </source>
</evidence>
<dbReference type="InterPro" id="IPR025997">
    <property type="entry name" value="SBP_2_dom"/>
</dbReference>
<comment type="caution">
    <text evidence="5">The sequence shown here is derived from an EMBL/GenBank/DDBJ whole genome shotgun (WGS) entry which is preliminary data.</text>
</comment>
<comment type="subcellular location">
    <subcellularLocation>
        <location evidence="1">Cell envelope</location>
    </subcellularLocation>
</comment>
<dbReference type="Pfam" id="PF13407">
    <property type="entry name" value="Peripla_BP_4"/>
    <property type="match status" value="1"/>
</dbReference>
<reference evidence="5 6" key="1">
    <citation type="submission" date="2021-02" db="EMBL/GenBank/DDBJ databases">
        <authorList>
            <person name="Lee D.-H."/>
        </authorList>
    </citation>
    <scope>NUCLEOTIDE SEQUENCE [LARGE SCALE GENOMIC DNA]</scope>
    <source>
        <strain evidence="5 6">UL073</strain>
    </source>
</reference>
<sequence length="367" mass="41519">MSWAIDVKRVLRIGAFLWCLFGVATVHAASVAFLNPGRADEPFWRDYSRFMQAAANNLGMQLDIYYSERDRHRMVDQARQLLSGAQRPDYLLFVNEEYAAPEILRLSKSSGVKLFLLHNSLTADQQQLLGQPREKYANWIGSMVANDEEAGFLMADQLIREYQARHGKGAVDLLAFAGMRLTPVSQAREQGMRRALAAYPEVKLRQMVLGDWSRQRAYEQAQQLLPRYPQTRLIWSANDEMAFGAMRAVQERGGVPGSDVLFSALNSSAEVLQARMDGRVSALVAGHFTLGGWAMVLLHDYDAGVDFAAHGGIDRREPLFRLFDKAQAQRLLQHVQKRGYDLDFRRFSLVGRKGATDYQFSLQPLLD</sequence>
<comment type="similarity">
    <text evidence="2">Belongs to the bacterial solute-binding protein 2 family.</text>
</comment>
<dbReference type="InterPro" id="IPR028082">
    <property type="entry name" value="Peripla_BP_I"/>
</dbReference>
<name>A0ABS2IG24_9GAMM</name>
<dbReference type="Gene3D" id="3.40.50.2300">
    <property type="match status" value="2"/>
</dbReference>
<evidence type="ECO:0000256" key="2">
    <source>
        <dbReference type="ARBA" id="ARBA00007639"/>
    </source>
</evidence>
<organism evidence="5 6">
    <name type="scientific">Zestomonas insulae</name>
    <dbReference type="NCBI Taxonomy" id="2809017"/>
    <lineage>
        <taxon>Bacteria</taxon>
        <taxon>Pseudomonadati</taxon>
        <taxon>Pseudomonadota</taxon>
        <taxon>Gammaproteobacteria</taxon>
        <taxon>Pseudomonadales</taxon>
        <taxon>Pseudomonadaceae</taxon>
        <taxon>Zestomonas</taxon>
    </lineage>
</organism>
<proteinExistence type="inferred from homology"/>